<accession>A0A194WRS9</accession>
<organism evidence="2 3">
    <name type="scientific">Mollisia scopiformis</name>
    <name type="common">Conifer needle endophyte fungus</name>
    <name type="synonym">Phialocephala scopiformis</name>
    <dbReference type="NCBI Taxonomy" id="149040"/>
    <lineage>
        <taxon>Eukaryota</taxon>
        <taxon>Fungi</taxon>
        <taxon>Dikarya</taxon>
        <taxon>Ascomycota</taxon>
        <taxon>Pezizomycotina</taxon>
        <taxon>Leotiomycetes</taxon>
        <taxon>Helotiales</taxon>
        <taxon>Mollisiaceae</taxon>
        <taxon>Mollisia</taxon>
    </lineage>
</organism>
<dbReference type="AlphaFoldDB" id="A0A194WRS9"/>
<dbReference type="GeneID" id="28815899"/>
<dbReference type="InParanoid" id="A0A194WRS9"/>
<dbReference type="RefSeq" id="XP_018065051.1">
    <property type="nucleotide sequence ID" value="XM_018206173.1"/>
</dbReference>
<name>A0A194WRS9_MOLSC</name>
<proteinExistence type="predicted"/>
<gene>
    <name evidence="2" type="ORF">LY89DRAFT_249181</name>
</gene>
<reference evidence="2 3" key="1">
    <citation type="submission" date="2015-10" db="EMBL/GenBank/DDBJ databases">
        <title>Full genome of DAOMC 229536 Phialocephala scopiformis, a fungal endophyte of spruce producing the potent anti-insectan compound rugulosin.</title>
        <authorList>
            <consortium name="DOE Joint Genome Institute"/>
            <person name="Walker A.K."/>
            <person name="Frasz S.L."/>
            <person name="Seifert K.A."/>
            <person name="Miller J.D."/>
            <person name="Mondo S.J."/>
            <person name="Labutti K."/>
            <person name="Lipzen A."/>
            <person name="Dockter R."/>
            <person name="Kennedy M."/>
            <person name="Grigoriev I.V."/>
            <person name="Spatafora J.W."/>
        </authorList>
    </citation>
    <scope>NUCLEOTIDE SEQUENCE [LARGE SCALE GENOMIC DNA]</scope>
    <source>
        <strain evidence="2 3">CBS 120377</strain>
    </source>
</reference>
<keyword evidence="3" id="KW-1185">Reference proteome</keyword>
<feature type="chain" id="PRO_5008267391" evidence="1">
    <location>
        <begin position="34"/>
        <end position="126"/>
    </location>
</feature>
<dbReference type="KEGG" id="psco:LY89DRAFT_249181"/>
<protein>
    <submittedName>
        <fullName evidence="2">Uncharacterized protein</fullName>
    </submittedName>
</protein>
<dbReference type="Proteomes" id="UP000070700">
    <property type="component" value="Unassembled WGS sequence"/>
</dbReference>
<evidence type="ECO:0000313" key="3">
    <source>
        <dbReference type="Proteomes" id="UP000070700"/>
    </source>
</evidence>
<keyword evidence="1" id="KW-0732">Signal</keyword>
<sequence>MDDFSLPRMPALRLFYALWTLTLLSQTRKSGKGINETSDRQTRNCQADPIWCGDMRICINVMQRQTVEVKSFTITGNGALCDDKRINLVTEISTWVFSRAVSAESTAEPGFEKCRHKDRFKLMLRR</sequence>
<evidence type="ECO:0000313" key="2">
    <source>
        <dbReference type="EMBL" id="KUJ10696.1"/>
    </source>
</evidence>
<dbReference type="EMBL" id="KQ947428">
    <property type="protein sequence ID" value="KUJ10696.1"/>
    <property type="molecule type" value="Genomic_DNA"/>
</dbReference>
<feature type="signal peptide" evidence="1">
    <location>
        <begin position="1"/>
        <end position="33"/>
    </location>
</feature>
<evidence type="ECO:0000256" key="1">
    <source>
        <dbReference type="SAM" id="SignalP"/>
    </source>
</evidence>